<keyword evidence="1" id="KW-1133">Transmembrane helix</keyword>
<comment type="caution">
    <text evidence="2">The sequence shown here is derived from an EMBL/GenBank/DDBJ whole genome shotgun (WGS) entry which is preliminary data.</text>
</comment>
<feature type="transmembrane region" description="Helical" evidence="1">
    <location>
        <begin position="90"/>
        <end position="111"/>
    </location>
</feature>
<evidence type="ECO:0000256" key="1">
    <source>
        <dbReference type="SAM" id="Phobius"/>
    </source>
</evidence>
<evidence type="ECO:0000313" key="2">
    <source>
        <dbReference type="EMBL" id="MBB5083597.1"/>
    </source>
</evidence>
<feature type="transmembrane region" description="Helical" evidence="1">
    <location>
        <begin position="272"/>
        <end position="289"/>
    </location>
</feature>
<dbReference type="AlphaFoldDB" id="A0A7W8AC62"/>
<reference evidence="2 3" key="1">
    <citation type="submission" date="2020-08" db="EMBL/GenBank/DDBJ databases">
        <title>Genomic Encyclopedia of Type Strains, Phase IV (KMG-IV): sequencing the most valuable type-strain genomes for metagenomic binning, comparative biology and taxonomic classification.</title>
        <authorList>
            <person name="Goeker M."/>
        </authorList>
    </citation>
    <scope>NUCLEOTIDE SEQUENCE [LARGE SCALE GENOMIC DNA]</scope>
    <source>
        <strain evidence="2 3">DSM 45385</strain>
    </source>
</reference>
<feature type="transmembrane region" description="Helical" evidence="1">
    <location>
        <begin position="244"/>
        <end position="265"/>
    </location>
</feature>
<name>A0A7W8AC62_9ACTN</name>
<dbReference type="EMBL" id="JACHIN010000018">
    <property type="protein sequence ID" value="MBB5083597.1"/>
    <property type="molecule type" value="Genomic_DNA"/>
</dbReference>
<feature type="transmembrane region" description="Helical" evidence="1">
    <location>
        <begin position="301"/>
        <end position="322"/>
    </location>
</feature>
<dbReference type="Proteomes" id="UP000568380">
    <property type="component" value="Unassembled WGS sequence"/>
</dbReference>
<proteinExistence type="predicted"/>
<dbReference type="RefSeq" id="WP_184972856.1">
    <property type="nucleotide sequence ID" value="NZ_JACHIN010000018.1"/>
</dbReference>
<keyword evidence="1" id="KW-0812">Transmembrane</keyword>
<evidence type="ECO:0008006" key="4">
    <source>
        <dbReference type="Google" id="ProtNLM"/>
    </source>
</evidence>
<evidence type="ECO:0000313" key="3">
    <source>
        <dbReference type="Proteomes" id="UP000568380"/>
    </source>
</evidence>
<gene>
    <name evidence="2" type="ORF">HNR40_009102</name>
</gene>
<feature type="transmembrane region" description="Helical" evidence="1">
    <location>
        <begin position="219"/>
        <end position="238"/>
    </location>
</feature>
<organism evidence="2 3">
    <name type="scientific">Nonomuraea endophytica</name>
    <dbReference type="NCBI Taxonomy" id="714136"/>
    <lineage>
        <taxon>Bacteria</taxon>
        <taxon>Bacillati</taxon>
        <taxon>Actinomycetota</taxon>
        <taxon>Actinomycetes</taxon>
        <taxon>Streptosporangiales</taxon>
        <taxon>Streptosporangiaceae</taxon>
        <taxon>Nonomuraea</taxon>
    </lineage>
</organism>
<accession>A0A7W8AC62</accession>
<keyword evidence="3" id="KW-1185">Reference proteome</keyword>
<feature type="transmembrane region" description="Helical" evidence="1">
    <location>
        <begin position="58"/>
        <end position="78"/>
    </location>
</feature>
<keyword evidence="1" id="KW-0472">Membrane</keyword>
<feature type="transmembrane region" description="Helical" evidence="1">
    <location>
        <begin position="191"/>
        <end position="210"/>
    </location>
</feature>
<protein>
    <recommendedName>
        <fullName evidence="4">Serine active site containing 1-like protein</fullName>
    </recommendedName>
</protein>
<feature type="transmembrane region" description="Helical" evidence="1">
    <location>
        <begin position="123"/>
        <end position="142"/>
    </location>
</feature>
<feature type="transmembrane region" description="Helical" evidence="1">
    <location>
        <begin position="168"/>
        <end position="185"/>
    </location>
</feature>
<sequence length="339" mass="37907">MLNNWGPGRILTAGVLASALITALVWLLGQRLHGVTLLPDQGASWYYWKLPEPTLWTRLSAWLPYAAHQLALWGLIYYAQTRVGRYTRGLHPVNVVALVVNAVFIALHMAQTQLFYDGLAQDVSIFSSQGSVILLLVVVLLMENRRRGMFFGKPAPIGARVVRFARRYHGYLFSWAAVYTFWYHPMEATSGHLIGFFYMFLLLLQGSLFLTRAHTNRRWTLTLELAVAVHGTLVAVMSGGPDGIWPMFLFGFLGVFVITQMHGVGLTRGVRWSLGLAYAFGALLVYGLRHDLSGVLAVGRIPAIEYLLVAVLAGMIWLGLAVTKRLRSPDQVHDREVEQ</sequence>